<dbReference type="PROSITE" id="PS51257">
    <property type="entry name" value="PROKAR_LIPOPROTEIN"/>
    <property type="match status" value="1"/>
</dbReference>
<gene>
    <name evidence="3" type="ORF">H9980_10060</name>
</gene>
<evidence type="ECO:0000313" key="3">
    <source>
        <dbReference type="EMBL" id="HIX82296.1"/>
    </source>
</evidence>
<keyword evidence="1" id="KW-0732">Signal</keyword>
<dbReference type="AlphaFoldDB" id="A0A9D1XNG8"/>
<dbReference type="EMBL" id="DXET01000227">
    <property type="protein sequence ID" value="HIX82296.1"/>
    <property type="molecule type" value="Genomic_DNA"/>
</dbReference>
<dbReference type="Pfam" id="PF03413">
    <property type="entry name" value="PepSY"/>
    <property type="match status" value="2"/>
</dbReference>
<feature type="domain" description="PepSY" evidence="2">
    <location>
        <begin position="26"/>
        <end position="83"/>
    </location>
</feature>
<reference evidence="3" key="2">
    <citation type="submission" date="2021-04" db="EMBL/GenBank/DDBJ databases">
        <authorList>
            <person name="Gilroy R."/>
        </authorList>
    </citation>
    <scope>NUCLEOTIDE SEQUENCE</scope>
    <source>
        <strain evidence="3">ChiGjej1B1-14440</strain>
    </source>
</reference>
<name>A0A9D1XNG8_9FIRM</name>
<sequence length="167" mass="18683">MKKLASLVLLGLVLVGCSNSGSGDVMTMEEAQKIALEEVDGEVIKSSKDRDDGRTYYEFEIVTDSEKYDLEIDGESGDIVKKEKDDDYVANQNTTNNQTNQITITEDEAKKIATDRIGGSGEFVRCELDNDDGVLKYEIEVIKDNTEYDIDVDATTGEITKYEEDRR</sequence>
<dbReference type="Proteomes" id="UP000886724">
    <property type="component" value="Unassembled WGS sequence"/>
</dbReference>
<proteinExistence type="predicted"/>
<evidence type="ECO:0000256" key="1">
    <source>
        <dbReference type="SAM" id="SignalP"/>
    </source>
</evidence>
<dbReference type="Gene3D" id="3.10.450.40">
    <property type="match status" value="2"/>
</dbReference>
<comment type="caution">
    <text evidence="3">The sequence shown here is derived from an EMBL/GenBank/DDBJ whole genome shotgun (WGS) entry which is preliminary data.</text>
</comment>
<feature type="domain" description="PepSY" evidence="2">
    <location>
        <begin position="104"/>
        <end position="163"/>
    </location>
</feature>
<accession>A0A9D1XNG8</accession>
<feature type="chain" id="PRO_5038637125" evidence="1">
    <location>
        <begin position="21"/>
        <end position="167"/>
    </location>
</feature>
<reference evidence="3" key="1">
    <citation type="journal article" date="2021" name="PeerJ">
        <title>Extensive microbial diversity within the chicken gut microbiome revealed by metagenomics and culture.</title>
        <authorList>
            <person name="Gilroy R."/>
            <person name="Ravi A."/>
            <person name="Getino M."/>
            <person name="Pursley I."/>
            <person name="Horton D.L."/>
            <person name="Alikhan N.F."/>
            <person name="Baker D."/>
            <person name="Gharbi K."/>
            <person name="Hall N."/>
            <person name="Watson M."/>
            <person name="Adriaenssens E.M."/>
            <person name="Foster-Nyarko E."/>
            <person name="Jarju S."/>
            <person name="Secka A."/>
            <person name="Antonio M."/>
            <person name="Oren A."/>
            <person name="Chaudhuri R.R."/>
            <person name="La Ragione R."/>
            <person name="Hildebrand F."/>
            <person name="Pallen M.J."/>
        </authorList>
    </citation>
    <scope>NUCLEOTIDE SEQUENCE</scope>
    <source>
        <strain evidence="3">ChiGjej1B1-14440</strain>
    </source>
</reference>
<dbReference type="InterPro" id="IPR025711">
    <property type="entry name" value="PepSY"/>
</dbReference>
<organism evidence="3 4">
    <name type="scientific">Candidatus Erysipelatoclostridium merdavium</name>
    <dbReference type="NCBI Taxonomy" id="2838566"/>
    <lineage>
        <taxon>Bacteria</taxon>
        <taxon>Bacillati</taxon>
        <taxon>Bacillota</taxon>
        <taxon>Erysipelotrichia</taxon>
        <taxon>Erysipelotrichales</taxon>
        <taxon>Erysipelotrichales incertae sedis</taxon>
    </lineage>
</organism>
<feature type="signal peptide" evidence="1">
    <location>
        <begin position="1"/>
        <end position="20"/>
    </location>
</feature>
<evidence type="ECO:0000259" key="2">
    <source>
        <dbReference type="Pfam" id="PF03413"/>
    </source>
</evidence>
<protein>
    <submittedName>
        <fullName evidence="3">PepSY domain-containing protein</fullName>
    </submittedName>
</protein>
<evidence type="ECO:0000313" key="4">
    <source>
        <dbReference type="Proteomes" id="UP000886724"/>
    </source>
</evidence>